<protein>
    <submittedName>
        <fullName evidence="2">Type VII secretion protein EccB</fullName>
    </submittedName>
</protein>
<evidence type="ECO:0000256" key="1">
    <source>
        <dbReference type="SAM" id="MobiDB-lite"/>
    </source>
</evidence>
<dbReference type="InterPro" id="IPR007795">
    <property type="entry name" value="T7SS_EccB"/>
</dbReference>
<dbReference type="GO" id="GO:0005576">
    <property type="term" value="C:extracellular region"/>
    <property type="evidence" value="ECO:0007669"/>
    <property type="project" value="TreeGrafter"/>
</dbReference>
<gene>
    <name evidence="2" type="primary">eccB</name>
    <name evidence="2" type="ORF">ABII15_28160</name>
</gene>
<dbReference type="InterPro" id="IPR044857">
    <property type="entry name" value="T7SS_EccB_R1"/>
</dbReference>
<dbReference type="NCBIfam" id="TIGR03919">
    <property type="entry name" value="T7SS_EccB"/>
    <property type="match status" value="1"/>
</dbReference>
<dbReference type="PANTHER" id="PTHR40765">
    <property type="entry name" value="ESX-2 SECRETION SYSTEM ATPASE ECCB2"/>
    <property type="match status" value="1"/>
</dbReference>
<dbReference type="KEGG" id="stac:ABII15_28160"/>
<dbReference type="RefSeq" id="WP_353945054.1">
    <property type="nucleotide sequence ID" value="NZ_CP159534.1"/>
</dbReference>
<dbReference type="EMBL" id="CP159534">
    <property type="protein sequence ID" value="XCJ73594.1"/>
    <property type="molecule type" value="Genomic_DNA"/>
</dbReference>
<evidence type="ECO:0000313" key="2">
    <source>
        <dbReference type="EMBL" id="XCJ73594.1"/>
    </source>
</evidence>
<organism evidence="2">
    <name type="scientific">Streptomyces tabacisoli</name>
    <dbReference type="NCBI Taxonomy" id="3156398"/>
    <lineage>
        <taxon>Bacteria</taxon>
        <taxon>Bacillati</taxon>
        <taxon>Actinomycetota</taxon>
        <taxon>Actinomycetes</taxon>
        <taxon>Kitasatosporales</taxon>
        <taxon>Streptomycetaceae</taxon>
        <taxon>Streptomyces</taxon>
    </lineage>
</organism>
<proteinExistence type="predicted"/>
<reference evidence="2" key="1">
    <citation type="submission" date="2024-06" db="EMBL/GenBank/DDBJ databases">
        <title>Streptomyces sp. strain HUAS MG91 genome sequences.</title>
        <authorList>
            <person name="Mo P."/>
        </authorList>
    </citation>
    <scope>NUCLEOTIDE SEQUENCE</scope>
    <source>
        <strain evidence="2">HUAS MG91</strain>
    </source>
</reference>
<sequence length="499" mass="53025">MASRRDELNAYNFSRKRTVASFLKPLPNGSVESAPKPLKHAISGIVMSVVILAGFGACGMLSPVAPEGWDTPEAGIIVTDPSATRYVVLKSGKKDKKTGKDTPVLHPVLNLASARLLLDPKNSGEGSVKTVKEKFLDDSNIAQGAMVGIPYAPDRLPNDKDAGTPKVWALCEQASSDSTDRKSVQQTVLVLDSQDAKKVSEKGSGKLAGNQALYVQNKSGTPYLVSSNGVAYELKASSTGDLAALIRTLFGDGAEPRTVTDNWLSTLRTSPQPISMPAVPNDGQPSRANGVPDKFRTTGTLLRTRNGQHYLVEQDRLIPITEFQTALLKETLADSRTTTVNQVDIEPEKAGKLAGAESWPSLAVSLANGGQKDTSCSVYGGGEATDLTTWAGSSLPIKSIAASASSYVSPGSGLLYQDAEGKSKTGFNYLVTDTGLRYHIPVGNDSDVKSGSDKQEVNQAQVRLGYEKAQKVYVPIQWSKLLPSGPDLTTDAAKQTQNS</sequence>
<feature type="region of interest" description="Disordered" evidence="1">
    <location>
        <begin position="271"/>
        <end position="295"/>
    </location>
</feature>
<dbReference type="Gene3D" id="3.30.2390.20">
    <property type="entry name" value="Type VII secretion system EccB, repeat 1 domain"/>
    <property type="match status" value="1"/>
</dbReference>
<accession>A0AAU8J018</accession>
<name>A0AAU8J018_9ACTN</name>
<dbReference type="Pfam" id="PF05108">
    <property type="entry name" value="T7SS_ESX1_EccB"/>
    <property type="match status" value="1"/>
</dbReference>
<dbReference type="PANTHER" id="PTHR40765:SF2">
    <property type="entry name" value="ESX-2 SECRETION SYSTEM ATPASE ECCB2"/>
    <property type="match status" value="1"/>
</dbReference>
<dbReference type="AlphaFoldDB" id="A0AAU8J018"/>